<dbReference type="GO" id="GO:0031012">
    <property type="term" value="C:extracellular matrix"/>
    <property type="evidence" value="ECO:0007669"/>
    <property type="project" value="TreeGrafter"/>
</dbReference>
<keyword evidence="2" id="KW-1015">Disulfide bond</keyword>
<feature type="domain" description="FAS1" evidence="4">
    <location>
        <begin position="170"/>
        <end position="317"/>
    </location>
</feature>
<reference evidence="6" key="1">
    <citation type="journal article" date="2023" name="Mol. Biol. Evol.">
        <title>Third-Generation Sequencing Reveals the Adaptive Role of the Epigenome in Three Deep-Sea Polychaetes.</title>
        <authorList>
            <person name="Perez M."/>
            <person name="Aroh O."/>
            <person name="Sun Y."/>
            <person name="Lan Y."/>
            <person name="Juniper S.K."/>
            <person name="Young C.R."/>
            <person name="Angers B."/>
            <person name="Qian P.Y."/>
        </authorList>
    </citation>
    <scope>NUCLEOTIDE SEQUENCE</scope>
    <source>
        <strain evidence="6">R07B-5</strain>
    </source>
</reference>
<keyword evidence="1 3" id="KW-0732">Signal</keyword>
<keyword evidence="7" id="KW-1185">Reference proteome</keyword>
<dbReference type="InterPro" id="IPR011489">
    <property type="entry name" value="EMI_domain"/>
</dbReference>
<dbReference type="PANTHER" id="PTHR10900:SF77">
    <property type="entry name" value="FI19380P1"/>
    <property type="match status" value="1"/>
</dbReference>
<evidence type="ECO:0000313" key="7">
    <source>
        <dbReference type="Proteomes" id="UP001209878"/>
    </source>
</evidence>
<dbReference type="InterPro" id="IPR036378">
    <property type="entry name" value="FAS1_dom_sf"/>
</dbReference>
<feature type="domain" description="EMI" evidence="5">
    <location>
        <begin position="102"/>
        <end position="175"/>
    </location>
</feature>
<feature type="signal peptide" evidence="3">
    <location>
        <begin position="1"/>
        <end position="32"/>
    </location>
</feature>
<dbReference type="Gene3D" id="2.30.180.10">
    <property type="entry name" value="FAS1 domain"/>
    <property type="match status" value="4"/>
</dbReference>
<dbReference type="InterPro" id="IPR050904">
    <property type="entry name" value="Adhesion/Biosynth-related"/>
</dbReference>
<feature type="domain" description="FAS1" evidence="4">
    <location>
        <begin position="321"/>
        <end position="452"/>
    </location>
</feature>
<evidence type="ECO:0000259" key="4">
    <source>
        <dbReference type="PROSITE" id="PS50213"/>
    </source>
</evidence>
<organism evidence="6 7">
    <name type="scientific">Ridgeia piscesae</name>
    <name type="common">Tubeworm</name>
    <dbReference type="NCBI Taxonomy" id="27915"/>
    <lineage>
        <taxon>Eukaryota</taxon>
        <taxon>Metazoa</taxon>
        <taxon>Spiralia</taxon>
        <taxon>Lophotrochozoa</taxon>
        <taxon>Annelida</taxon>
        <taxon>Polychaeta</taxon>
        <taxon>Sedentaria</taxon>
        <taxon>Canalipalpata</taxon>
        <taxon>Sabellida</taxon>
        <taxon>Siboglinidae</taxon>
        <taxon>Ridgeia</taxon>
    </lineage>
</organism>
<evidence type="ECO:0000313" key="6">
    <source>
        <dbReference type="EMBL" id="KAK2192773.1"/>
    </source>
</evidence>
<evidence type="ECO:0000256" key="1">
    <source>
        <dbReference type="ARBA" id="ARBA00022729"/>
    </source>
</evidence>
<dbReference type="SUPFAM" id="SSF82153">
    <property type="entry name" value="FAS1 domain"/>
    <property type="match status" value="4"/>
</dbReference>
<dbReference type="PROSITE" id="PS51041">
    <property type="entry name" value="EMI"/>
    <property type="match status" value="1"/>
</dbReference>
<evidence type="ECO:0000259" key="5">
    <source>
        <dbReference type="PROSITE" id="PS51041"/>
    </source>
</evidence>
<gene>
    <name evidence="6" type="ORF">NP493_23g05014</name>
</gene>
<protein>
    <submittedName>
        <fullName evidence="6">Uncharacterized protein</fullName>
    </submittedName>
</protein>
<name>A0AAD9UKE3_RIDPI</name>
<evidence type="ECO:0000256" key="2">
    <source>
        <dbReference type="ARBA" id="ARBA00023157"/>
    </source>
</evidence>
<comment type="caution">
    <text evidence="6">The sequence shown here is derived from an EMBL/GenBank/DDBJ whole genome shotgun (WGS) entry which is preliminary data.</text>
</comment>
<dbReference type="Pfam" id="PF02469">
    <property type="entry name" value="Fasciclin"/>
    <property type="match status" value="4"/>
</dbReference>
<dbReference type="Proteomes" id="UP001209878">
    <property type="component" value="Unassembled WGS sequence"/>
</dbReference>
<dbReference type="AlphaFoldDB" id="A0AAD9UKE3"/>
<dbReference type="GO" id="GO:0030198">
    <property type="term" value="P:extracellular matrix organization"/>
    <property type="evidence" value="ECO:0007669"/>
    <property type="project" value="TreeGrafter"/>
</dbReference>
<dbReference type="InterPro" id="IPR000782">
    <property type="entry name" value="FAS1_domain"/>
</dbReference>
<dbReference type="PROSITE" id="PS50213">
    <property type="entry name" value="FAS1"/>
    <property type="match status" value="4"/>
</dbReference>
<accession>A0AAD9UKE3</accession>
<feature type="chain" id="PRO_5041979642" evidence="3">
    <location>
        <begin position="33"/>
        <end position="761"/>
    </location>
</feature>
<sequence length="761" mass="85808">MCVCGSAVRISTMAARLWSVVLLVCGISLCTAVQDLHVLMDNVRDITSKIEEQTDRIMTGDLGRESLDSWDPIQWSGRRGGGSWSVSMDGFMDEGVGAWWTGPNVCTTREEVEEEAEGRGRRRHYFRSTVNCDTTQTMYKCVRIVHARGKIKEITVIRQCCHGYERVRGKHGCGKRLELTDLFTTTENVGSGQFARALRQMGITDRKNFTLFAPTDEAFREAGFAQTVDPQVVIVSPEHSRLAQDMEDTLMSHVVPGLFRTEALSDEQLLETSVSDRHIRINVYMTPKRLITANCVLLNSTDNLATRGVVHTVDKVLPLVKESLFDVISQRPEFSTLLQLMKKANLESTLRQKGQFTFFAPTNTAFRKLDEFVRRKIIEGKRCATDVVYNHLLPNVVCSGVIDGRMRSCNMLETCLNLTGDGRGGVTVNKVPLVRRDVMATNGVLHSIDEVLLPEEGLDMSTEFKKLVEEAGLTETLHSLTNFTMFLPSNEAVQDMSEEALSELRSDRQRLIDVIKYHIVPQVQRRRDLHNDLELATLDNPTRKILVKEYAHEYLFRWGPRQPDVVTVQCVPIYETDVKTCGGVVHLIDKMLVPPAGNVVDLLTRDHRFSRLVELLRRVDLLDELASLGPITLFAPTNEAFSKVSRAVMRRLDDTAKLKSFLKFHMLYDVLCCIGVNPFVENYSTVSGLPVGITRRGGDIYVDNTAVTECDLAANGGVVHVINSLLPRALRRFADHRRPRHGFARRGYVFNHDGWWGSHRS</sequence>
<dbReference type="PANTHER" id="PTHR10900">
    <property type="entry name" value="PERIOSTIN-RELATED"/>
    <property type="match status" value="1"/>
</dbReference>
<evidence type="ECO:0000256" key="3">
    <source>
        <dbReference type="SAM" id="SignalP"/>
    </source>
</evidence>
<dbReference type="GO" id="GO:0005615">
    <property type="term" value="C:extracellular space"/>
    <property type="evidence" value="ECO:0007669"/>
    <property type="project" value="TreeGrafter"/>
</dbReference>
<feature type="domain" description="FAS1" evidence="4">
    <location>
        <begin position="448"/>
        <end position="592"/>
    </location>
</feature>
<dbReference type="EMBL" id="JAODUO010000023">
    <property type="protein sequence ID" value="KAK2192773.1"/>
    <property type="molecule type" value="Genomic_DNA"/>
</dbReference>
<dbReference type="GO" id="GO:0050839">
    <property type="term" value="F:cell adhesion molecule binding"/>
    <property type="evidence" value="ECO:0007669"/>
    <property type="project" value="TreeGrafter"/>
</dbReference>
<proteinExistence type="predicted"/>
<dbReference type="FunFam" id="2.30.180.10:FF:000032">
    <property type="entry name" value="Fasciclin domain-containing protein, putative"/>
    <property type="match status" value="1"/>
</dbReference>
<dbReference type="GO" id="GO:0007155">
    <property type="term" value="P:cell adhesion"/>
    <property type="evidence" value="ECO:0007669"/>
    <property type="project" value="TreeGrafter"/>
</dbReference>
<dbReference type="SMART" id="SM00554">
    <property type="entry name" value="FAS1"/>
    <property type="match status" value="4"/>
</dbReference>
<feature type="domain" description="FAS1" evidence="4">
    <location>
        <begin position="596"/>
        <end position="726"/>
    </location>
</feature>